<gene>
    <name evidence="1" type="ORF">D6D85_06190</name>
</gene>
<evidence type="ECO:0000313" key="1">
    <source>
        <dbReference type="EMBL" id="RSN75430.1"/>
    </source>
</evidence>
<comment type="caution">
    <text evidence="1">The sequence shown here is derived from an EMBL/GenBank/DDBJ whole genome shotgun (WGS) entry which is preliminary data.</text>
</comment>
<dbReference type="AlphaFoldDB" id="A0A429GNH8"/>
<evidence type="ECO:0000313" key="2">
    <source>
        <dbReference type="Proteomes" id="UP000277582"/>
    </source>
</evidence>
<sequence length="134" mass="15530">MMSHFSTIKIKIKNPNIDLLKNTVNRIAQETGGQIVEEIRDANYNTLIQGRDFVIGFTNDTFYRGVGIRIDENGEVRLVGDFWRVSQEGIEKFKQLLVQRYASEAMKYSLMKLGYKVQEQKVQNKIVIHAMEVM</sequence>
<dbReference type="EMBL" id="RCOS01000074">
    <property type="protein sequence ID" value="RSN75430.1"/>
    <property type="molecule type" value="Genomic_DNA"/>
</dbReference>
<protein>
    <submittedName>
        <fullName evidence="1">DUF1257 domain-containing protein</fullName>
    </submittedName>
</protein>
<organism evidence="1 2">
    <name type="scientific">Candidatus Methanodesulfokora washburnensis</name>
    <dbReference type="NCBI Taxonomy" id="2478471"/>
    <lineage>
        <taxon>Archaea</taxon>
        <taxon>Thermoproteota</taxon>
        <taxon>Candidatus Korarchaeia</taxon>
        <taxon>Candidatus Korarchaeia incertae sedis</taxon>
        <taxon>Candidatus Methanodesulfokora</taxon>
    </lineage>
</organism>
<accession>A0A429GNH8</accession>
<dbReference type="Proteomes" id="UP000277582">
    <property type="component" value="Unassembled WGS sequence"/>
</dbReference>
<reference evidence="1 2" key="1">
    <citation type="submission" date="2018-10" db="EMBL/GenBank/DDBJ databases">
        <title>Co-occurring genomic capacity for anaerobic methane metabolism and dissimilatory sulfite reduction discovered in the Korarchaeota.</title>
        <authorList>
            <person name="Mckay L.J."/>
            <person name="Dlakic M."/>
            <person name="Fields M.W."/>
            <person name="Delmont T.O."/>
            <person name="Eren A.M."/>
            <person name="Jay Z.J."/>
            <person name="Klingelsmith K.B."/>
            <person name="Rusch D.B."/>
            <person name="Inskeep W.P."/>
        </authorList>
    </citation>
    <scope>NUCLEOTIDE SEQUENCE [LARGE SCALE GENOMIC DNA]</scope>
    <source>
        <strain evidence="1 2">MDKW</strain>
    </source>
</reference>
<keyword evidence="2" id="KW-1185">Reference proteome</keyword>
<proteinExistence type="predicted"/>
<name>A0A429GNH8_9CREN</name>